<proteinExistence type="predicted"/>
<dbReference type="AlphaFoldDB" id="A0A653E4T0"/>
<reference evidence="1" key="1">
    <citation type="submission" date="2019-02" db="EMBL/GenBank/DDBJ databases">
        <authorList>
            <consortium name="Genoscope - CEA"/>
            <person name="William W."/>
        </authorList>
    </citation>
    <scope>NUCLEOTIDE SEQUENCE [LARGE SCALE GENOMIC DNA]</scope>
    <source>
        <strain evidence="1">YSy11</strain>
    </source>
</reference>
<name>A0A653E4T0_9PSED</name>
<organism evidence="1">
    <name type="scientific">Pseudomonas marincola</name>
    <dbReference type="NCBI Taxonomy" id="437900"/>
    <lineage>
        <taxon>Bacteria</taxon>
        <taxon>Pseudomonadati</taxon>
        <taxon>Pseudomonadota</taxon>
        <taxon>Gammaproteobacteria</taxon>
        <taxon>Pseudomonadales</taxon>
        <taxon>Pseudomonadaceae</taxon>
        <taxon>Pseudomonas</taxon>
    </lineage>
</organism>
<gene>
    <name evidence="1" type="ORF">PMYSY11_2679</name>
</gene>
<accession>A0A653E4T0</accession>
<evidence type="ECO:0000313" key="1">
    <source>
        <dbReference type="EMBL" id="VEV97724.1"/>
    </source>
</evidence>
<dbReference type="EMBL" id="LR215729">
    <property type="protein sequence ID" value="VEV97724.1"/>
    <property type="molecule type" value="Genomic_DNA"/>
</dbReference>
<protein>
    <submittedName>
        <fullName evidence="1">Uncharacterized protein</fullName>
    </submittedName>
</protein>
<sequence>MYSKKIREGLGIPRGMHESEDAAGRYRIVKTLEAQFLLDFRHKKGRPWTPLDVYLVEPGGFEPPSASSPLSVLHA</sequence>